<evidence type="ECO:0000259" key="2">
    <source>
        <dbReference type="PROSITE" id="PS50994"/>
    </source>
</evidence>
<keyword evidence="4" id="KW-1185">Reference proteome</keyword>
<dbReference type="Proteomes" id="UP001335648">
    <property type="component" value="Unassembled WGS sequence"/>
</dbReference>
<dbReference type="FunFam" id="3.30.420.10:FF:000032">
    <property type="entry name" value="Retrovirus-related Pol polyprotein from transposon 297-like Protein"/>
    <property type="match status" value="1"/>
</dbReference>
<dbReference type="InterPro" id="IPR050951">
    <property type="entry name" value="Retrovirus_Pol_polyprotein"/>
</dbReference>
<organism evidence="3 4">
    <name type="scientific">Champsocephalus esox</name>
    <name type="common">pike icefish</name>
    <dbReference type="NCBI Taxonomy" id="159716"/>
    <lineage>
        <taxon>Eukaryota</taxon>
        <taxon>Metazoa</taxon>
        <taxon>Chordata</taxon>
        <taxon>Craniata</taxon>
        <taxon>Vertebrata</taxon>
        <taxon>Euteleostomi</taxon>
        <taxon>Actinopterygii</taxon>
        <taxon>Neopterygii</taxon>
        <taxon>Teleostei</taxon>
        <taxon>Neoteleostei</taxon>
        <taxon>Acanthomorphata</taxon>
        <taxon>Eupercaria</taxon>
        <taxon>Perciformes</taxon>
        <taxon>Notothenioidei</taxon>
        <taxon>Channichthyidae</taxon>
        <taxon>Champsocephalus</taxon>
    </lineage>
</organism>
<feature type="region of interest" description="Disordered" evidence="1">
    <location>
        <begin position="371"/>
        <end position="410"/>
    </location>
</feature>
<dbReference type="InterPro" id="IPR001584">
    <property type="entry name" value="Integrase_cat-core"/>
</dbReference>
<sequence>MAKDIKSWTVVCPQCVTGKAGPKVRAPLQPIVSSYPWEVVALDYLSLGRPADTHQYILVMTDLFSRYAVAVPTKDQTAQTTARHLWTALIQPFGCPERFLTDRGGAFESEVMRQLCELYGCTKSRTTPYHPQGNGACERFNRTLLSLLGTLGAEEQVRWREKLPALVQAYNNTVHCSTKLTPYFVLFGRHARLPVDLCVGVVPPQKKGTINGWVRTHHQTLLEVYSWVRAHTKQRQNWDQARYDKKAHAIPLFPGGRVLIRNFRRRARGKLEPHWVPSPDVVVSQVRPGHPMYSIRPEGKEGLIRTMHRTNLRPCPAGLWTESQVCPQEIDSQPVFLLPFGPVARWGSQSTPVKPGLVPEPEQFGELEQVPAQLDPEPQLEGGLVPGEGQGPMRRSQRRNFGVPPQRYQV</sequence>
<name>A0AAN8C7J1_9TELE</name>
<dbReference type="SUPFAM" id="SSF53098">
    <property type="entry name" value="Ribonuclease H-like"/>
    <property type="match status" value="1"/>
</dbReference>
<accession>A0AAN8C7J1</accession>
<comment type="caution">
    <text evidence="3">The sequence shown here is derived from an EMBL/GenBank/DDBJ whole genome shotgun (WGS) entry which is preliminary data.</text>
</comment>
<dbReference type="EMBL" id="JAULUE010002052">
    <property type="protein sequence ID" value="KAK5898981.1"/>
    <property type="molecule type" value="Genomic_DNA"/>
</dbReference>
<evidence type="ECO:0000313" key="4">
    <source>
        <dbReference type="Proteomes" id="UP001335648"/>
    </source>
</evidence>
<reference evidence="3 4" key="1">
    <citation type="journal article" date="2023" name="Mol. Biol. Evol.">
        <title>Genomics of Secondarily Temperate Adaptation in the Only Non-Antarctic Icefish.</title>
        <authorList>
            <person name="Rivera-Colon A.G."/>
            <person name="Rayamajhi N."/>
            <person name="Minhas B.F."/>
            <person name="Madrigal G."/>
            <person name="Bilyk K.T."/>
            <person name="Yoon V."/>
            <person name="Hune M."/>
            <person name="Gregory S."/>
            <person name="Cheng C.H.C."/>
            <person name="Catchen J.M."/>
        </authorList>
    </citation>
    <scope>NUCLEOTIDE SEQUENCE [LARGE SCALE GENOMIC DNA]</scope>
    <source>
        <strain evidence="3">JC2023a</strain>
    </source>
</reference>
<evidence type="ECO:0000313" key="3">
    <source>
        <dbReference type="EMBL" id="KAK5898981.1"/>
    </source>
</evidence>
<dbReference type="InterPro" id="IPR036397">
    <property type="entry name" value="RNaseH_sf"/>
</dbReference>
<evidence type="ECO:0000256" key="1">
    <source>
        <dbReference type="SAM" id="MobiDB-lite"/>
    </source>
</evidence>
<dbReference type="PANTHER" id="PTHR37984">
    <property type="entry name" value="PROTEIN CBG26694"/>
    <property type="match status" value="1"/>
</dbReference>
<dbReference type="PANTHER" id="PTHR37984:SF15">
    <property type="entry name" value="INTEGRASE CATALYTIC DOMAIN-CONTAINING PROTEIN"/>
    <property type="match status" value="1"/>
</dbReference>
<proteinExistence type="predicted"/>
<dbReference type="PROSITE" id="PS50994">
    <property type="entry name" value="INTEGRASE"/>
    <property type="match status" value="1"/>
</dbReference>
<dbReference type="GO" id="GO:0015074">
    <property type="term" value="P:DNA integration"/>
    <property type="evidence" value="ECO:0007669"/>
    <property type="project" value="InterPro"/>
</dbReference>
<protein>
    <recommendedName>
        <fullName evidence="2">Integrase catalytic domain-containing protein</fullName>
    </recommendedName>
</protein>
<dbReference type="Pfam" id="PF00665">
    <property type="entry name" value="rve"/>
    <property type="match status" value="1"/>
</dbReference>
<dbReference type="Gene3D" id="3.30.420.10">
    <property type="entry name" value="Ribonuclease H-like superfamily/Ribonuclease H"/>
    <property type="match status" value="1"/>
</dbReference>
<feature type="domain" description="Integrase catalytic" evidence="2">
    <location>
        <begin position="32"/>
        <end position="190"/>
    </location>
</feature>
<dbReference type="GO" id="GO:0003676">
    <property type="term" value="F:nucleic acid binding"/>
    <property type="evidence" value="ECO:0007669"/>
    <property type="project" value="InterPro"/>
</dbReference>
<dbReference type="InterPro" id="IPR012337">
    <property type="entry name" value="RNaseH-like_sf"/>
</dbReference>
<dbReference type="AlphaFoldDB" id="A0AAN8C7J1"/>
<gene>
    <name evidence="3" type="ORF">CesoFtcFv8_008505</name>
</gene>